<keyword evidence="6 7" id="KW-0472">Membrane</keyword>
<evidence type="ECO:0000256" key="5">
    <source>
        <dbReference type="ARBA" id="ARBA00022989"/>
    </source>
</evidence>
<feature type="transmembrane region" description="Helical" evidence="7">
    <location>
        <begin position="66"/>
        <end position="86"/>
    </location>
</feature>
<feature type="transmembrane region" description="Helical" evidence="7">
    <location>
        <begin position="7"/>
        <end position="27"/>
    </location>
</feature>
<organism evidence="9 10">
    <name type="scientific">candidate division WOR-1 bacterium DG_54_3</name>
    <dbReference type="NCBI Taxonomy" id="1703775"/>
    <lineage>
        <taxon>Bacteria</taxon>
        <taxon>Bacillati</taxon>
        <taxon>Saganbacteria</taxon>
    </lineage>
</organism>
<dbReference type="PANTHER" id="PTHR30151:SF0">
    <property type="entry name" value="ABC TRANSPORTER PERMEASE PROTEIN MJ0413-RELATED"/>
    <property type="match status" value="1"/>
</dbReference>
<evidence type="ECO:0000256" key="4">
    <source>
        <dbReference type="ARBA" id="ARBA00022692"/>
    </source>
</evidence>
<keyword evidence="4 7" id="KW-0812">Transmembrane</keyword>
<comment type="caution">
    <text evidence="9">The sequence shown here is derived from an EMBL/GenBank/DDBJ whole genome shotgun (WGS) entry which is preliminary data.</text>
</comment>
<keyword evidence="2 7" id="KW-0813">Transport</keyword>
<dbReference type="GO" id="GO:0005886">
    <property type="term" value="C:plasma membrane"/>
    <property type="evidence" value="ECO:0007669"/>
    <property type="project" value="UniProtKB-SubCell"/>
</dbReference>
<dbReference type="EMBL" id="LIZX01000029">
    <property type="protein sequence ID" value="KPJ69219.1"/>
    <property type="molecule type" value="Genomic_DNA"/>
</dbReference>
<gene>
    <name evidence="9" type="ORF">AMJ44_04355</name>
</gene>
<feature type="transmembrane region" description="Helical" evidence="7">
    <location>
        <begin position="225"/>
        <end position="247"/>
    </location>
</feature>
<reference evidence="9 10" key="1">
    <citation type="journal article" date="2015" name="Microbiome">
        <title>Genomic resolution of linkages in carbon, nitrogen, and sulfur cycling among widespread estuary sediment bacteria.</title>
        <authorList>
            <person name="Baker B.J."/>
            <person name="Lazar C.S."/>
            <person name="Teske A.P."/>
            <person name="Dick G.J."/>
        </authorList>
    </citation>
    <scope>NUCLEOTIDE SEQUENCE [LARGE SCALE GENOMIC DNA]</scope>
    <source>
        <strain evidence="9">DG_54_3</strain>
    </source>
</reference>
<comment type="similarity">
    <text evidence="7">Belongs to the binding-protein-dependent transport system permease family.</text>
</comment>
<name>A0A0S7Y3V8_UNCSA</name>
<dbReference type="InterPro" id="IPR000515">
    <property type="entry name" value="MetI-like"/>
</dbReference>
<feature type="transmembrane region" description="Helical" evidence="7">
    <location>
        <begin position="106"/>
        <end position="134"/>
    </location>
</feature>
<evidence type="ECO:0000313" key="10">
    <source>
        <dbReference type="Proteomes" id="UP000051861"/>
    </source>
</evidence>
<dbReference type="InterPro" id="IPR035906">
    <property type="entry name" value="MetI-like_sf"/>
</dbReference>
<feature type="transmembrane region" description="Helical" evidence="7">
    <location>
        <begin position="39"/>
        <end position="59"/>
    </location>
</feature>
<accession>A0A0S7Y3V8</accession>
<comment type="subcellular location">
    <subcellularLocation>
        <location evidence="1 7">Cell membrane</location>
        <topology evidence="1 7">Multi-pass membrane protein</topology>
    </subcellularLocation>
</comment>
<dbReference type="SUPFAM" id="SSF161098">
    <property type="entry name" value="MetI-like"/>
    <property type="match status" value="1"/>
</dbReference>
<keyword evidence="5 7" id="KW-1133">Transmembrane helix</keyword>
<dbReference type="PANTHER" id="PTHR30151">
    <property type="entry name" value="ALKANE SULFONATE ABC TRANSPORTER-RELATED, MEMBRANE SUBUNIT"/>
    <property type="match status" value="1"/>
</dbReference>
<protein>
    <recommendedName>
        <fullName evidence="8">ABC transmembrane type-1 domain-containing protein</fullName>
    </recommendedName>
</protein>
<evidence type="ECO:0000256" key="7">
    <source>
        <dbReference type="RuleBase" id="RU363032"/>
    </source>
</evidence>
<proteinExistence type="inferred from homology"/>
<evidence type="ECO:0000259" key="8">
    <source>
        <dbReference type="PROSITE" id="PS50928"/>
    </source>
</evidence>
<dbReference type="CDD" id="cd06261">
    <property type="entry name" value="TM_PBP2"/>
    <property type="match status" value="1"/>
</dbReference>
<keyword evidence="3" id="KW-1003">Cell membrane</keyword>
<evidence type="ECO:0000256" key="6">
    <source>
        <dbReference type="ARBA" id="ARBA00023136"/>
    </source>
</evidence>
<dbReference type="Pfam" id="PF00528">
    <property type="entry name" value="BPD_transp_1"/>
    <property type="match status" value="1"/>
</dbReference>
<dbReference type="Gene3D" id="1.10.3720.10">
    <property type="entry name" value="MetI-like"/>
    <property type="match status" value="1"/>
</dbReference>
<feature type="transmembrane region" description="Helical" evidence="7">
    <location>
        <begin position="173"/>
        <end position="196"/>
    </location>
</feature>
<evidence type="ECO:0000313" key="9">
    <source>
        <dbReference type="EMBL" id="KPJ69219.1"/>
    </source>
</evidence>
<evidence type="ECO:0000256" key="2">
    <source>
        <dbReference type="ARBA" id="ARBA00022448"/>
    </source>
</evidence>
<dbReference type="AlphaFoldDB" id="A0A0S7Y3V8"/>
<dbReference type="PATRIC" id="fig|1703775.3.peg.1319"/>
<evidence type="ECO:0000256" key="1">
    <source>
        <dbReference type="ARBA" id="ARBA00004651"/>
    </source>
</evidence>
<feature type="domain" description="ABC transmembrane type-1" evidence="8">
    <location>
        <begin position="59"/>
        <end position="244"/>
    </location>
</feature>
<dbReference type="GO" id="GO:0055085">
    <property type="term" value="P:transmembrane transport"/>
    <property type="evidence" value="ECO:0007669"/>
    <property type="project" value="InterPro"/>
</dbReference>
<sequence length="257" mass="28066">MKVKYASFISIGGFILLWWLISASGMISPRFLPSPGSVIISLYGMIWEPFASVTLQGHIWASIQRFFVAFVVATGIAIPLGAWMGWNEKVNAVVDPVFEVLRFIPPIAWVPFAILWFRLGLKSECFIIAIGIFVPSLVNSRAGIRFVDPVLIQAAKTLGAKGRDILWHVSIPWSLPIIVGGVRIGMGLGWMCLVAAEMISRPTLKGSAGLGAMIEVARVTLASQYIIGGMLVIGVLGFAMDIGANYFEKKLGRWREA</sequence>
<evidence type="ECO:0000256" key="3">
    <source>
        <dbReference type="ARBA" id="ARBA00022475"/>
    </source>
</evidence>
<dbReference type="PROSITE" id="PS50928">
    <property type="entry name" value="ABC_TM1"/>
    <property type="match status" value="1"/>
</dbReference>
<dbReference type="Proteomes" id="UP000051861">
    <property type="component" value="Unassembled WGS sequence"/>
</dbReference>